<evidence type="ECO:0000313" key="1">
    <source>
        <dbReference type="EMBL" id="REG87064.1"/>
    </source>
</evidence>
<dbReference type="RefSeq" id="WP_086540168.1">
    <property type="nucleotide sequence ID" value="NZ_MSSW01000008.1"/>
</dbReference>
<dbReference type="Proteomes" id="UP000256405">
    <property type="component" value="Unassembled WGS sequence"/>
</dbReference>
<keyword evidence="2" id="KW-1185">Reference proteome</keyword>
<name>A0A3E0DX20_9BACT</name>
<sequence>MRWHQSIWLDMVYTDIEVKDASDPFAHFISLKSLYVAESREKAGLVMVSDGNITSVPVTMSEDIISFPPFNFKAKDKEGNLLPDSVNLIDNNYEIKDMLGELAEKKVALPITTKIKPDMNPNENDPENNEILPVGPDTGKADTLTPEGKVAAGASVLTGMEAMIAVADMDLSSFDMDSDVTFENICN</sequence>
<organism evidence="1 2">
    <name type="scientific">Algoriphagus antarcticus</name>
    <dbReference type="NCBI Taxonomy" id="238540"/>
    <lineage>
        <taxon>Bacteria</taxon>
        <taxon>Pseudomonadati</taxon>
        <taxon>Bacteroidota</taxon>
        <taxon>Cytophagia</taxon>
        <taxon>Cytophagales</taxon>
        <taxon>Cyclobacteriaceae</taxon>
        <taxon>Algoriphagus</taxon>
    </lineage>
</organism>
<accession>A0A3E0DX20</accession>
<comment type="caution">
    <text evidence="1">The sequence shown here is derived from an EMBL/GenBank/DDBJ whole genome shotgun (WGS) entry which is preliminary data.</text>
</comment>
<gene>
    <name evidence="1" type="ORF">C8N25_11143</name>
</gene>
<dbReference type="EMBL" id="QUNF01000011">
    <property type="protein sequence ID" value="REG87064.1"/>
    <property type="molecule type" value="Genomic_DNA"/>
</dbReference>
<dbReference type="AlphaFoldDB" id="A0A3E0DX20"/>
<proteinExistence type="predicted"/>
<protein>
    <submittedName>
        <fullName evidence="1">Uncharacterized protein</fullName>
    </submittedName>
</protein>
<reference evidence="1 2" key="1">
    <citation type="submission" date="2018-08" db="EMBL/GenBank/DDBJ databases">
        <title>Genomic Encyclopedia of Archaeal and Bacterial Type Strains, Phase II (KMG-II): from individual species to whole genera.</title>
        <authorList>
            <person name="Goeker M."/>
        </authorList>
    </citation>
    <scope>NUCLEOTIDE SEQUENCE [LARGE SCALE GENOMIC DNA]</scope>
    <source>
        <strain evidence="1 2">DSM 15986</strain>
    </source>
</reference>
<evidence type="ECO:0000313" key="2">
    <source>
        <dbReference type="Proteomes" id="UP000256405"/>
    </source>
</evidence>